<dbReference type="PANTHER" id="PTHR43072">
    <property type="entry name" value="N-ACETYLTRANSFERASE"/>
    <property type="match status" value="1"/>
</dbReference>
<dbReference type="Gene3D" id="3.40.630.30">
    <property type="match status" value="1"/>
</dbReference>
<reference evidence="6 7" key="1">
    <citation type="submission" date="2016-10" db="EMBL/GenBank/DDBJ databases">
        <authorList>
            <person name="de Groot N.N."/>
        </authorList>
    </citation>
    <scope>NUCLEOTIDE SEQUENCE [LARGE SCALE GENOMIC DNA]</scope>
    <source>
        <strain evidence="6 7">DSM 13305</strain>
    </source>
</reference>
<keyword evidence="1 6" id="KW-0808">Transferase</keyword>
<sequence length="170" mass="19226">MIRYATAADLPAILAIYNDAILNTTAVYDYTPHTLEDRTAWYETKKNAHIPIWVIEEDQLVIGFATFGPFRAWPAYKYTIEHSIYVHKDHRGKRLGTLLLQELIQYAETKGYATLVAGIDGSNKASLVLHEKAGFTNAGTIQKAGYKFGKWLDLVFYQYHLTGPANPTEK</sequence>
<gene>
    <name evidence="6" type="ORF">SAMN04490178_106159</name>
</gene>
<keyword evidence="7" id="KW-1185">Reference proteome</keyword>
<evidence type="ECO:0000259" key="5">
    <source>
        <dbReference type="PROSITE" id="PS51186"/>
    </source>
</evidence>
<evidence type="ECO:0000313" key="7">
    <source>
        <dbReference type="Proteomes" id="UP000198847"/>
    </source>
</evidence>
<evidence type="ECO:0000256" key="4">
    <source>
        <dbReference type="ARBA" id="ARBA00051334"/>
    </source>
</evidence>
<dbReference type="SUPFAM" id="SSF55729">
    <property type="entry name" value="Acyl-CoA N-acyltransferases (Nat)"/>
    <property type="match status" value="1"/>
</dbReference>
<organism evidence="6 7">
    <name type="scientific">Propionispora vibrioides</name>
    <dbReference type="NCBI Taxonomy" id="112903"/>
    <lineage>
        <taxon>Bacteria</taxon>
        <taxon>Bacillati</taxon>
        <taxon>Bacillota</taxon>
        <taxon>Negativicutes</taxon>
        <taxon>Selenomonadales</taxon>
        <taxon>Sporomusaceae</taxon>
        <taxon>Propionispora</taxon>
    </lineage>
</organism>
<dbReference type="Pfam" id="PF00583">
    <property type="entry name" value="Acetyltransf_1"/>
    <property type="match status" value="1"/>
</dbReference>
<protein>
    <submittedName>
        <fullName evidence="6">Phosphinothricin acetyltransferase</fullName>
    </submittedName>
</protein>
<dbReference type="PROSITE" id="PS51186">
    <property type="entry name" value="GNAT"/>
    <property type="match status" value="1"/>
</dbReference>
<evidence type="ECO:0000256" key="3">
    <source>
        <dbReference type="ARBA" id="ARBA00050603"/>
    </source>
</evidence>
<comment type="catalytic activity">
    <reaction evidence="4">
        <text>L-methionine sulfone + acetyl-CoA = N-acetyl-L-methionine sulfone + CoA + H(+)</text>
        <dbReference type="Rhea" id="RHEA:47656"/>
        <dbReference type="ChEBI" id="CHEBI:15378"/>
        <dbReference type="ChEBI" id="CHEBI:57287"/>
        <dbReference type="ChEBI" id="CHEBI:57288"/>
        <dbReference type="ChEBI" id="CHEBI:87824"/>
        <dbReference type="ChEBI" id="CHEBI:87825"/>
    </reaction>
</comment>
<dbReference type="AlphaFoldDB" id="A0A1H8TGX5"/>
<keyword evidence="2" id="KW-0012">Acyltransferase</keyword>
<dbReference type="Proteomes" id="UP000198847">
    <property type="component" value="Unassembled WGS sequence"/>
</dbReference>
<dbReference type="EMBL" id="FODY01000006">
    <property type="protein sequence ID" value="SEO89758.1"/>
    <property type="molecule type" value="Genomic_DNA"/>
</dbReference>
<dbReference type="InterPro" id="IPR016181">
    <property type="entry name" value="Acyl_CoA_acyltransferase"/>
</dbReference>
<evidence type="ECO:0000256" key="2">
    <source>
        <dbReference type="ARBA" id="ARBA00023315"/>
    </source>
</evidence>
<evidence type="ECO:0000256" key="1">
    <source>
        <dbReference type="ARBA" id="ARBA00022679"/>
    </source>
</evidence>
<dbReference type="GO" id="GO:0016747">
    <property type="term" value="F:acyltransferase activity, transferring groups other than amino-acyl groups"/>
    <property type="evidence" value="ECO:0007669"/>
    <property type="project" value="InterPro"/>
</dbReference>
<dbReference type="STRING" id="112903.SAMN04490178_106159"/>
<dbReference type="RefSeq" id="WP_091745311.1">
    <property type="nucleotide sequence ID" value="NZ_FODY01000006.1"/>
</dbReference>
<dbReference type="PANTHER" id="PTHR43072:SF23">
    <property type="entry name" value="UPF0039 PROTEIN C11D3.02C"/>
    <property type="match status" value="1"/>
</dbReference>
<proteinExistence type="predicted"/>
<feature type="domain" description="N-acetyltransferase" evidence="5">
    <location>
        <begin position="1"/>
        <end position="153"/>
    </location>
</feature>
<dbReference type="InterPro" id="IPR000182">
    <property type="entry name" value="GNAT_dom"/>
</dbReference>
<name>A0A1H8TGX5_9FIRM</name>
<dbReference type="OrthoDB" id="9798006at2"/>
<dbReference type="CDD" id="cd04301">
    <property type="entry name" value="NAT_SF"/>
    <property type="match status" value="1"/>
</dbReference>
<comment type="catalytic activity">
    <reaction evidence="3">
        <text>L-methionine sulfoximine + acetyl-CoA = N-acetyl-L-methionine sulfoximine + CoA + H(+)</text>
        <dbReference type="Rhea" id="RHEA:47660"/>
        <dbReference type="ChEBI" id="CHEBI:15378"/>
        <dbReference type="ChEBI" id="CHEBI:57287"/>
        <dbReference type="ChEBI" id="CHEBI:57288"/>
        <dbReference type="ChEBI" id="CHEBI:87826"/>
        <dbReference type="ChEBI" id="CHEBI:87827"/>
    </reaction>
</comment>
<evidence type="ECO:0000313" key="6">
    <source>
        <dbReference type="EMBL" id="SEO89758.1"/>
    </source>
</evidence>
<accession>A0A1H8TGX5</accession>
<dbReference type="FunFam" id="3.40.630.30:FF:000026">
    <property type="entry name" value="Phosphinothricin acetyltransferase"/>
    <property type="match status" value="1"/>
</dbReference>